<dbReference type="RefSeq" id="WP_182615468.1">
    <property type="nucleotide sequence ID" value="NZ_BAAATF010000006.1"/>
</dbReference>
<feature type="transmembrane region" description="Helical" evidence="1">
    <location>
        <begin position="279"/>
        <end position="297"/>
    </location>
</feature>
<feature type="transmembrane region" description="Helical" evidence="1">
    <location>
        <begin position="309"/>
        <end position="329"/>
    </location>
</feature>
<feature type="transmembrane region" description="Helical" evidence="1">
    <location>
        <begin position="164"/>
        <end position="187"/>
    </location>
</feature>
<dbReference type="InterPro" id="IPR018929">
    <property type="entry name" value="DUF2510"/>
</dbReference>
<comment type="caution">
    <text evidence="3">The sequence shown here is derived from an EMBL/GenBank/DDBJ whole genome shotgun (WGS) entry which is preliminary data.</text>
</comment>
<gene>
    <name evidence="3" type="ORF">FHX71_001788</name>
</gene>
<dbReference type="Pfam" id="PF13367">
    <property type="entry name" value="PrsW-protease"/>
    <property type="match status" value="1"/>
</dbReference>
<dbReference type="GO" id="GO:0008233">
    <property type="term" value="F:peptidase activity"/>
    <property type="evidence" value="ECO:0007669"/>
    <property type="project" value="InterPro"/>
</dbReference>
<feature type="transmembrane region" description="Helical" evidence="1">
    <location>
        <begin position="99"/>
        <end position="118"/>
    </location>
</feature>
<keyword evidence="1" id="KW-0472">Membrane</keyword>
<reference evidence="3 4" key="1">
    <citation type="submission" date="2020-07" db="EMBL/GenBank/DDBJ databases">
        <title>Sequencing the genomes of 1000 actinobacteria strains.</title>
        <authorList>
            <person name="Klenk H.-P."/>
        </authorList>
    </citation>
    <scope>NUCLEOTIDE SEQUENCE [LARGE SCALE GENOMIC DNA]</scope>
    <source>
        <strain evidence="3 4">DSM 44121</strain>
    </source>
</reference>
<name>A0A7W3J7R1_9MICO</name>
<protein>
    <submittedName>
        <fullName evidence="3">RsiW-degrading membrane proteinase PrsW (M82 family)</fullName>
    </submittedName>
</protein>
<feature type="transmembrane region" description="Helical" evidence="1">
    <location>
        <begin position="130"/>
        <end position="152"/>
    </location>
</feature>
<dbReference type="Pfam" id="PF10708">
    <property type="entry name" value="DUF2510"/>
    <property type="match status" value="1"/>
</dbReference>
<dbReference type="EMBL" id="JACGWV010000001">
    <property type="protein sequence ID" value="MBA8807846.1"/>
    <property type="molecule type" value="Genomic_DNA"/>
</dbReference>
<feature type="transmembrane region" description="Helical" evidence="1">
    <location>
        <begin position="6"/>
        <end position="22"/>
    </location>
</feature>
<organism evidence="3 4">
    <name type="scientific">Promicromonospora sukumoe</name>
    <dbReference type="NCBI Taxonomy" id="88382"/>
    <lineage>
        <taxon>Bacteria</taxon>
        <taxon>Bacillati</taxon>
        <taxon>Actinomycetota</taxon>
        <taxon>Actinomycetes</taxon>
        <taxon>Micrococcales</taxon>
        <taxon>Promicromonosporaceae</taxon>
        <taxon>Promicromonospora</taxon>
    </lineage>
</organism>
<proteinExistence type="predicted"/>
<dbReference type="InterPro" id="IPR026898">
    <property type="entry name" value="PrsW"/>
</dbReference>
<sequence>MALSVLGAVLLAAGVMVALVGSRPRAGVPAAGWFPDPQAARQRYWDSRAWTGYVSGDAPAVRVGHRFRGRFRGGWIWFLLAATAVLAAGSEIYESSGDIAVMGATSLVSMAGVGWAFYRFVARQLALDHVARHVEVVAVAVSTSGAVLLIAANVNSFVERTAGIAATTALVGIVEEGTKLLVPLLFFAVGRYRDPRAGIALGLASGLGFAITETTLYAFELATASGPDFCGTGAPDTSPATVVQAQVFRIFLVAPLHWLWTGTATAVAWRLWHLYGRRGTPGAVGAIALVMVIHSLNDSSATAFCTDPAAANVAAFLRLSLLVAMYLVFRAWARKSTPPQLVGRVSRAWTPRHLPRTPPEWRPTTTQ</sequence>
<feature type="transmembrane region" description="Helical" evidence="1">
    <location>
        <begin position="247"/>
        <end position="272"/>
    </location>
</feature>
<evidence type="ECO:0000313" key="4">
    <source>
        <dbReference type="Proteomes" id="UP000540568"/>
    </source>
</evidence>
<evidence type="ECO:0000313" key="3">
    <source>
        <dbReference type="EMBL" id="MBA8807846.1"/>
    </source>
</evidence>
<evidence type="ECO:0000259" key="2">
    <source>
        <dbReference type="Pfam" id="PF10708"/>
    </source>
</evidence>
<dbReference type="Proteomes" id="UP000540568">
    <property type="component" value="Unassembled WGS sequence"/>
</dbReference>
<feature type="transmembrane region" description="Helical" evidence="1">
    <location>
        <begin position="75"/>
        <end position="93"/>
    </location>
</feature>
<accession>A0A7W3J7R1</accession>
<feature type="domain" description="DUF2510" evidence="2">
    <location>
        <begin position="31"/>
        <end position="60"/>
    </location>
</feature>
<dbReference type="AlphaFoldDB" id="A0A7W3J7R1"/>
<feature type="transmembrane region" description="Helical" evidence="1">
    <location>
        <begin position="199"/>
        <end position="219"/>
    </location>
</feature>
<keyword evidence="1" id="KW-1133">Transmembrane helix</keyword>
<keyword evidence="4" id="KW-1185">Reference proteome</keyword>
<evidence type="ECO:0000256" key="1">
    <source>
        <dbReference type="SAM" id="Phobius"/>
    </source>
</evidence>
<keyword evidence="1" id="KW-0812">Transmembrane</keyword>